<dbReference type="Pfam" id="PF10171">
    <property type="entry name" value="Tim29"/>
    <property type="match status" value="1"/>
</dbReference>
<dbReference type="GO" id="GO:0045039">
    <property type="term" value="P:protein insertion into mitochondrial inner membrane"/>
    <property type="evidence" value="ECO:0007669"/>
    <property type="project" value="TreeGrafter"/>
</dbReference>
<dbReference type="HOGENOM" id="CLU_102697_0_0_1"/>
<evidence type="ECO:0000313" key="2">
    <source>
        <dbReference type="Proteomes" id="UP000000304"/>
    </source>
</evidence>
<organism evidence="1 2">
    <name type="scientific">Drosophila simulans</name>
    <name type="common">Fruit fly</name>
    <dbReference type="NCBI Taxonomy" id="7240"/>
    <lineage>
        <taxon>Eukaryota</taxon>
        <taxon>Metazoa</taxon>
        <taxon>Ecdysozoa</taxon>
        <taxon>Arthropoda</taxon>
        <taxon>Hexapoda</taxon>
        <taxon>Insecta</taxon>
        <taxon>Pterygota</taxon>
        <taxon>Neoptera</taxon>
        <taxon>Endopterygota</taxon>
        <taxon>Diptera</taxon>
        <taxon>Brachycera</taxon>
        <taxon>Muscomorpha</taxon>
        <taxon>Ephydroidea</taxon>
        <taxon>Drosophilidae</taxon>
        <taxon>Drosophila</taxon>
        <taxon>Sophophora</taxon>
    </lineage>
</organism>
<dbReference type="OrthoDB" id="5970620at2759"/>
<dbReference type="PhylomeDB" id="B4R460"/>
<dbReference type="InterPro" id="IPR019322">
    <property type="entry name" value="TIMM29"/>
</dbReference>
<name>B4R460_DROSI</name>
<keyword evidence="2" id="KW-1185">Reference proteome</keyword>
<dbReference type="GO" id="GO:0042721">
    <property type="term" value="C:TIM22 mitochondrial import inner membrane insertion complex"/>
    <property type="evidence" value="ECO:0007669"/>
    <property type="project" value="InterPro"/>
</dbReference>
<dbReference type="OMA" id="WRLKWKM"/>
<dbReference type="EMBL" id="CM000366">
    <property type="protein sequence ID" value="EDX17002.1"/>
    <property type="molecule type" value="Genomic_DNA"/>
</dbReference>
<accession>B4R460</accession>
<protein>
    <submittedName>
        <fullName evidence="1">GD16328</fullName>
    </submittedName>
</protein>
<dbReference type="PANTHER" id="PTHR21435:SF1">
    <property type="entry name" value="MITOCHONDRIAL IMPORT INNER MEMBRANE TRANSLOCASE SUBUNIT TIM29"/>
    <property type="match status" value="1"/>
</dbReference>
<dbReference type="STRING" id="7240.B4R460"/>
<evidence type="ECO:0000313" key="1">
    <source>
        <dbReference type="EMBL" id="EDX17002.1"/>
    </source>
</evidence>
<dbReference type="Proteomes" id="UP000000304">
    <property type="component" value="Chromosome X"/>
</dbReference>
<dbReference type="PANTHER" id="PTHR21435">
    <property type="entry name" value="MITOCHONDRIAL IMPORT INNER MEMBRANE TRANSLOCASE SUBUNIT TIM29"/>
    <property type="match status" value="1"/>
</dbReference>
<dbReference type="AlphaFoldDB" id="B4R460"/>
<sequence length="198" mass="23076">MQFLRVGGRITALRQRLTDRIQMPERFKGTFVEKWVQYWNGLVRDYTEVAVGVVRESYTKPKKALLYGSGVLFMYQASLKNPDEEAFMTLLRGATNRMITVPVELQNPVSADYLLTLERAINQKKLRLLSLGICTILWVDLYDEDDCTYPAICEYTKVGVFNFHERIIDVGFWNQYWATQFEDAQLRCQLPVIPHHKA</sequence>
<gene>
    <name evidence="1" type="primary">Dsim\GD16328</name>
    <name evidence="1" type="ORF">Dsim_GD16328</name>
</gene>
<reference evidence="1 2" key="1">
    <citation type="journal article" date="2007" name="Nature">
        <title>Evolution of genes and genomes on the Drosophila phylogeny.</title>
        <authorList>
            <consortium name="Drosophila 12 Genomes Consortium"/>
            <person name="Clark A.G."/>
            <person name="Eisen M.B."/>
            <person name="Smith D.R."/>
            <person name="Bergman C.M."/>
            <person name="Oliver B."/>
            <person name="Markow T.A."/>
            <person name="Kaufman T.C."/>
            <person name="Kellis M."/>
            <person name="Gelbart W."/>
            <person name="Iyer V.N."/>
            <person name="Pollard D.A."/>
            <person name="Sackton T.B."/>
            <person name="Larracuente A.M."/>
            <person name="Singh N.D."/>
            <person name="Abad J.P."/>
            <person name="Abt D.N."/>
            <person name="Adryan B."/>
            <person name="Aguade M."/>
            <person name="Akashi H."/>
            <person name="Anderson W.W."/>
            <person name="Aquadro C.F."/>
            <person name="Ardell D.H."/>
            <person name="Arguello R."/>
            <person name="Artieri C.G."/>
            <person name="Barbash D.A."/>
            <person name="Barker D."/>
            <person name="Barsanti P."/>
            <person name="Batterham P."/>
            <person name="Batzoglou S."/>
            <person name="Begun D."/>
            <person name="Bhutkar A."/>
            <person name="Blanco E."/>
            <person name="Bosak S.A."/>
            <person name="Bradley R.K."/>
            <person name="Brand A.D."/>
            <person name="Brent M.R."/>
            <person name="Brooks A.N."/>
            <person name="Brown R.H."/>
            <person name="Butlin R.K."/>
            <person name="Caggese C."/>
            <person name="Calvi B.R."/>
            <person name="Bernardo de Carvalho A."/>
            <person name="Caspi A."/>
            <person name="Castrezana S."/>
            <person name="Celniker S.E."/>
            <person name="Chang J.L."/>
            <person name="Chapple C."/>
            <person name="Chatterji S."/>
            <person name="Chinwalla A."/>
            <person name="Civetta A."/>
            <person name="Clifton S.W."/>
            <person name="Comeron J.M."/>
            <person name="Costello J.C."/>
            <person name="Coyne J.A."/>
            <person name="Daub J."/>
            <person name="David R.G."/>
            <person name="Delcher A.L."/>
            <person name="Delehaunty K."/>
            <person name="Do C.B."/>
            <person name="Ebling H."/>
            <person name="Edwards K."/>
            <person name="Eickbush T."/>
            <person name="Evans J.D."/>
            <person name="Filipski A."/>
            <person name="Findeiss S."/>
            <person name="Freyhult E."/>
            <person name="Fulton L."/>
            <person name="Fulton R."/>
            <person name="Garcia A.C."/>
            <person name="Gardiner A."/>
            <person name="Garfield D.A."/>
            <person name="Garvin B.E."/>
            <person name="Gibson G."/>
            <person name="Gilbert D."/>
            <person name="Gnerre S."/>
            <person name="Godfrey J."/>
            <person name="Good R."/>
            <person name="Gotea V."/>
            <person name="Gravely B."/>
            <person name="Greenberg A.J."/>
            <person name="Griffiths-Jones S."/>
            <person name="Gross S."/>
            <person name="Guigo R."/>
            <person name="Gustafson E.A."/>
            <person name="Haerty W."/>
            <person name="Hahn M.W."/>
            <person name="Halligan D.L."/>
            <person name="Halpern A.L."/>
            <person name="Halter G.M."/>
            <person name="Han M.V."/>
            <person name="Heger A."/>
            <person name="Hillier L."/>
            <person name="Hinrichs A.S."/>
            <person name="Holmes I."/>
            <person name="Hoskins R.A."/>
            <person name="Hubisz M.J."/>
            <person name="Hultmark D."/>
            <person name="Huntley M.A."/>
            <person name="Jaffe D.B."/>
            <person name="Jagadeeshan S."/>
            <person name="Jeck W.R."/>
            <person name="Johnson J."/>
            <person name="Jones C.D."/>
            <person name="Jordan W.C."/>
            <person name="Karpen G.H."/>
            <person name="Kataoka E."/>
            <person name="Keightley P.D."/>
            <person name="Kheradpour P."/>
            <person name="Kirkness E.F."/>
            <person name="Koerich L.B."/>
            <person name="Kristiansen K."/>
            <person name="Kudrna D."/>
            <person name="Kulathinal R.J."/>
            <person name="Kumar S."/>
            <person name="Kwok R."/>
            <person name="Lander E."/>
            <person name="Langley C.H."/>
            <person name="Lapoint R."/>
            <person name="Lazzaro B.P."/>
            <person name="Lee S.J."/>
            <person name="Levesque L."/>
            <person name="Li R."/>
            <person name="Lin C.F."/>
            <person name="Lin M.F."/>
            <person name="Lindblad-Toh K."/>
            <person name="Llopart A."/>
            <person name="Long M."/>
            <person name="Low L."/>
            <person name="Lozovsky E."/>
            <person name="Lu J."/>
            <person name="Luo M."/>
            <person name="Machado C.A."/>
            <person name="Makalowski W."/>
            <person name="Marzo M."/>
            <person name="Matsuda M."/>
            <person name="Matzkin L."/>
            <person name="McAllister B."/>
            <person name="McBride C.S."/>
            <person name="McKernan B."/>
            <person name="McKernan K."/>
            <person name="Mendez-Lago M."/>
            <person name="Minx P."/>
            <person name="Mollenhauer M.U."/>
            <person name="Montooth K."/>
            <person name="Mount S.M."/>
            <person name="Mu X."/>
            <person name="Myers E."/>
            <person name="Negre B."/>
            <person name="Newfeld S."/>
            <person name="Nielsen R."/>
            <person name="Noor M.A."/>
            <person name="O'Grady P."/>
            <person name="Pachter L."/>
            <person name="Papaceit M."/>
            <person name="Parisi M.J."/>
            <person name="Parisi M."/>
            <person name="Parts L."/>
            <person name="Pedersen J.S."/>
            <person name="Pesole G."/>
            <person name="Phillippy A.M."/>
            <person name="Ponting C.P."/>
            <person name="Pop M."/>
            <person name="Porcelli D."/>
            <person name="Powell J.R."/>
            <person name="Prohaska S."/>
            <person name="Pruitt K."/>
            <person name="Puig M."/>
            <person name="Quesneville H."/>
            <person name="Ram K.R."/>
            <person name="Rand D."/>
            <person name="Rasmussen M.D."/>
            <person name="Reed L.K."/>
            <person name="Reenan R."/>
            <person name="Reily A."/>
            <person name="Remington K.A."/>
            <person name="Rieger T.T."/>
            <person name="Ritchie M.G."/>
            <person name="Robin C."/>
            <person name="Rogers Y.H."/>
            <person name="Rohde C."/>
            <person name="Rozas J."/>
            <person name="Rubenfield M.J."/>
            <person name="Ruiz A."/>
            <person name="Russo S."/>
            <person name="Salzberg S.L."/>
            <person name="Sanchez-Gracia A."/>
            <person name="Saranga D.J."/>
            <person name="Sato H."/>
            <person name="Schaeffer S.W."/>
            <person name="Schatz M.C."/>
            <person name="Schlenke T."/>
            <person name="Schwartz R."/>
            <person name="Segarra C."/>
            <person name="Singh R.S."/>
            <person name="Sirot L."/>
            <person name="Sirota M."/>
            <person name="Sisneros N.B."/>
            <person name="Smith C.D."/>
            <person name="Smith T.F."/>
            <person name="Spieth J."/>
            <person name="Stage D.E."/>
            <person name="Stark A."/>
            <person name="Stephan W."/>
            <person name="Strausberg R.L."/>
            <person name="Strempel S."/>
            <person name="Sturgill D."/>
            <person name="Sutton G."/>
            <person name="Sutton G.G."/>
            <person name="Tao W."/>
            <person name="Teichmann S."/>
            <person name="Tobari Y.N."/>
            <person name="Tomimura Y."/>
            <person name="Tsolas J.M."/>
            <person name="Valente V.L."/>
            <person name="Venter E."/>
            <person name="Venter J.C."/>
            <person name="Vicario S."/>
            <person name="Vieira F.G."/>
            <person name="Vilella A.J."/>
            <person name="Villasante A."/>
            <person name="Walenz B."/>
            <person name="Wang J."/>
            <person name="Wasserman M."/>
            <person name="Watts T."/>
            <person name="Wilson D."/>
            <person name="Wilson R.K."/>
            <person name="Wing R.A."/>
            <person name="Wolfner M.F."/>
            <person name="Wong A."/>
            <person name="Wong G.K."/>
            <person name="Wu C.I."/>
            <person name="Wu G."/>
            <person name="Yamamoto D."/>
            <person name="Yang H.P."/>
            <person name="Yang S.P."/>
            <person name="Yorke J.A."/>
            <person name="Yoshida K."/>
            <person name="Zdobnov E."/>
            <person name="Zhang P."/>
            <person name="Zhang Y."/>
            <person name="Zimin A.V."/>
            <person name="Baldwin J."/>
            <person name="Abdouelleil A."/>
            <person name="Abdulkadir J."/>
            <person name="Abebe A."/>
            <person name="Abera B."/>
            <person name="Abreu J."/>
            <person name="Acer S.C."/>
            <person name="Aftuck L."/>
            <person name="Alexander A."/>
            <person name="An P."/>
            <person name="Anderson E."/>
            <person name="Anderson S."/>
            <person name="Arachi H."/>
            <person name="Azer M."/>
            <person name="Bachantsang P."/>
            <person name="Barry A."/>
            <person name="Bayul T."/>
            <person name="Berlin A."/>
            <person name="Bessette D."/>
            <person name="Bloom T."/>
            <person name="Blye J."/>
            <person name="Boguslavskiy L."/>
            <person name="Bonnet C."/>
            <person name="Boukhgalter B."/>
            <person name="Bourzgui I."/>
            <person name="Brown A."/>
            <person name="Cahill P."/>
            <person name="Channer S."/>
            <person name="Cheshatsang Y."/>
            <person name="Chuda L."/>
            <person name="Citroen M."/>
            <person name="Collymore A."/>
            <person name="Cooke P."/>
            <person name="Costello M."/>
            <person name="D'Aco K."/>
            <person name="Daza R."/>
            <person name="De Haan G."/>
            <person name="DeGray S."/>
            <person name="DeMaso C."/>
            <person name="Dhargay N."/>
            <person name="Dooley K."/>
            <person name="Dooley E."/>
            <person name="Doricent M."/>
            <person name="Dorje P."/>
            <person name="Dorjee K."/>
            <person name="Dupes A."/>
            <person name="Elong R."/>
            <person name="Falk J."/>
            <person name="Farina A."/>
            <person name="Faro S."/>
            <person name="Ferguson D."/>
            <person name="Fisher S."/>
            <person name="Foley C.D."/>
            <person name="Franke A."/>
            <person name="Friedrich D."/>
            <person name="Gadbois L."/>
            <person name="Gearin G."/>
            <person name="Gearin C.R."/>
            <person name="Giannoukos G."/>
            <person name="Goode T."/>
            <person name="Graham J."/>
            <person name="Grandbois E."/>
            <person name="Grewal S."/>
            <person name="Gyaltsen K."/>
            <person name="Hafez N."/>
            <person name="Hagos B."/>
            <person name="Hall J."/>
            <person name="Henson C."/>
            <person name="Hollinger A."/>
            <person name="Honan T."/>
            <person name="Huard M.D."/>
            <person name="Hughes L."/>
            <person name="Hurhula B."/>
            <person name="Husby M.E."/>
            <person name="Kamat A."/>
            <person name="Kanga B."/>
            <person name="Kashin S."/>
            <person name="Khazanovich D."/>
            <person name="Kisner P."/>
            <person name="Lance K."/>
            <person name="Lara M."/>
            <person name="Lee W."/>
            <person name="Lennon N."/>
            <person name="Letendre F."/>
            <person name="LeVine R."/>
            <person name="Lipovsky A."/>
            <person name="Liu X."/>
            <person name="Liu J."/>
            <person name="Liu S."/>
            <person name="Lokyitsang T."/>
            <person name="Lokyitsang Y."/>
            <person name="Lubonja R."/>
            <person name="Lui A."/>
            <person name="MacDonald P."/>
            <person name="Magnisalis V."/>
            <person name="Maru K."/>
            <person name="Matthews C."/>
            <person name="McCusker W."/>
            <person name="McDonough S."/>
            <person name="Mehta T."/>
            <person name="Meldrim J."/>
            <person name="Meneus L."/>
            <person name="Mihai O."/>
            <person name="Mihalev A."/>
            <person name="Mihova T."/>
            <person name="Mittelman R."/>
            <person name="Mlenga V."/>
            <person name="Montmayeur A."/>
            <person name="Mulrain L."/>
            <person name="Navidi A."/>
            <person name="Naylor J."/>
            <person name="Negash T."/>
            <person name="Nguyen T."/>
            <person name="Nguyen N."/>
            <person name="Nicol R."/>
            <person name="Norbu C."/>
            <person name="Norbu N."/>
            <person name="Novod N."/>
            <person name="O'Neill B."/>
            <person name="Osman S."/>
            <person name="Markiewicz E."/>
            <person name="Oyono O.L."/>
            <person name="Patti C."/>
            <person name="Phunkhang P."/>
            <person name="Pierre F."/>
            <person name="Priest M."/>
            <person name="Raghuraman S."/>
            <person name="Rege F."/>
            <person name="Reyes R."/>
            <person name="Rise C."/>
            <person name="Rogov P."/>
            <person name="Ross K."/>
            <person name="Ryan E."/>
            <person name="Settipalli S."/>
            <person name="Shea T."/>
            <person name="Sherpa N."/>
            <person name="Shi L."/>
            <person name="Shih D."/>
            <person name="Sparrow T."/>
            <person name="Spaulding J."/>
            <person name="Stalker J."/>
            <person name="Stange-Thomann N."/>
            <person name="Stavropoulos S."/>
            <person name="Stone C."/>
            <person name="Strader C."/>
            <person name="Tesfaye S."/>
            <person name="Thomson T."/>
            <person name="Thoulutsang Y."/>
            <person name="Thoulutsang D."/>
            <person name="Topham K."/>
            <person name="Topping I."/>
            <person name="Tsamla T."/>
            <person name="Vassiliev H."/>
            <person name="Vo A."/>
            <person name="Wangchuk T."/>
            <person name="Wangdi T."/>
            <person name="Weiand M."/>
            <person name="Wilkinson J."/>
            <person name="Wilson A."/>
            <person name="Yadav S."/>
            <person name="Young G."/>
            <person name="Yu Q."/>
            <person name="Zembek L."/>
            <person name="Zhong D."/>
            <person name="Zimmer A."/>
            <person name="Zwirko Z."/>
            <person name="Jaffe D.B."/>
            <person name="Alvarez P."/>
            <person name="Brockman W."/>
            <person name="Butler J."/>
            <person name="Chin C."/>
            <person name="Gnerre S."/>
            <person name="Grabherr M."/>
            <person name="Kleber M."/>
            <person name="Mauceli E."/>
            <person name="MacCallum I."/>
        </authorList>
    </citation>
    <scope>NUCLEOTIDE SEQUENCE [LARGE SCALE GENOMIC DNA]</scope>
    <source>
        <strain evidence="2">white501</strain>
    </source>
</reference>
<proteinExistence type="predicted"/>